<keyword evidence="5" id="KW-1185">Reference proteome</keyword>
<dbReference type="EMBL" id="PGGS01000500">
    <property type="protein sequence ID" value="PNH03468.1"/>
    <property type="molecule type" value="Genomic_DNA"/>
</dbReference>
<evidence type="ECO:0000256" key="1">
    <source>
        <dbReference type="SAM" id="MobiDB-lite"/>
    </source>
</evidence>
<dbReference type="Proteomes" id="UP000236333">
    <property type="component" value="Unassembled WGS sequence"/>
</dbReference>
<feature type="transmembrane region" description="Helical" evidence="2">
    <location>
        <begin position="257"/>
        <end position="280"/>
    </location>
</feature>
<evidence type="ECO:0000259" key="3">
    <source>
        <dbReference type="Pfam" id="PF04982"/>
    </source>
</evidence>
<name>A0A2J7ZT80_9CHLO</name>
<keyword evidence="2" id="KW-1133">Transmembrane helix</keyword>
<reference evidence="4 5" key="1">
    <citation type="journal article" date="2017" name="Mol. Biol. Evol.">
        <title>The 4-celled Tetrabaena socialis nuclear genome reveals the essential components for genetic control of cell number at the origin of multicellularity in the volvocine lineage.</title>
        <authorList>
            <person name="Featherston J."/>
            <person name="Arakaki Y."/>
            <person name="Hanschen E.R."/>
            <person name="Ferris P.J."/>
            <person name="Michod R.E."/>
            <person name="Olson B.J.S.C."/>
            <person name="Nozaki H."/>
            <person name="Durand P.M."/>
        </authorList>
    </citation>
    <scope>NUCLEOTIDE SEQUENCE [LARGE SCALE GENOMIC DNA]</scope>
    <source>
        <strain evidence="4 5">NIES-571</strain>
    </source>
</reference>
<proteinExistence type="predicted"/>
<sequence>MPACQPRCRTIRNVAADRETSSAGAGVESDALRALPSSTSTSAAGAAPAAAIAATFTPSSAPSASIPASAPAASAPSPPAGPATWDLQLLAGLRNARLRGGGVAAAVLSYMGGKLSNSGKARATASDLAWSFLGMFLAVLALGLLNQHVRQWPVVGQWHQQGLGLLLGSFGTLCVLIFGRPEAEAVRLWNLLAGHVIATATVLSLLHVLGPSVFSRSLAMAAMLAAMLLTDSVHPPGGALVLMAVDSAAIQRMDWWFMIYPSLTFTLALLLPLGCAINWLKRNVKFDFPAAASAPSSSHYSQPSELRPKTA</sequence>
<gene>
    <name evidence="4" type="ORF">TSOC_010481</name>
</gene>
<feature type="transmembrane region" description="Helical" evidence="2">
    <location>
        <begin position="191"/>
        <end position="209"/>
    </location>
</feature>
<dbReference type="PANTHER" id="PTHR33741">
    <property type="entry name" value="TRANSMEMBRANE PROTEIN DDB_G0269096-RELATED"/>
    <property type="match status" value="1"/>
</dbReference>
<dbReference type="OrthoDB" id="2016548at2759"/>
<evidence type="ECO:0000256" key="2">
    <source>
        <dbReference type="SAM" id="Phobius"/>
    </source>
</evidence>
<evidence type="ECO:0000313" key="5">
    <source>
        <dbReference type="Proteomes" id="UP000236333"/>
    </source>
</evidence>
<dbReference type="PANTHER" id="PTHR33741:SF5">
    <property type="entry name" value="TRANSMEMBRANE PROTEIN DDB_G0269096-RELATED"/>
    <property type="match status" value="1"/>
</dbReference>
<feature type="transmembrane region" description="Helical" evidence="2">
    <location>
        <begin position="221"/>
        <end position="245"/>
    </location>
</feature>
<protein>
    <submittedName>
        <fullName evidence="4">Transmembrane protein</fullName>
    </submittedName>
</protein>
<dbReference type="InterPro" id="IPR058581">
    <property type="entry name" value="TM_HPP"/>
</dbReference>
<accession>A0A2J7ZT80</accession>
<feature type="transmembrane region" description="Helical" evidence="2">
    <location>
        <begin position="158"/>
        <end position="179"/>
    </location>
</feature>
<feature type="transmembrane region" description="Helical" evidence="2">
    <location>
        <begin position="128"/>
        <end position="146"/>
    </location>
</feature>
<organism evidence="4 5">
    <name type="scientific">Tetrabaena socialis</name>
    <dbReference type="NCBI Taxonomy" id="47790"/>
    <lineage>
        <taxon>Eukaryota</taxon>
        <taxon>Viridiplantae</taxon>
        <taxon>Chlorophyta</taxon>
        <taxon>core chlorophytes</taxon>
        <taxon>Chlorophyceae</taxon>
        <taxon>CS clade</taxon>
        <taxon>Chlamydomonadales</taxon>
        <taxon>Tetrabaenaceae</taxon>
        <taxon>Tetrabaena</taxon>
    </lineage>
</organism>
<dbReference type="Pfam" id="PF04982">
    <property type="entry name" value="TM_HPP"/>
    <property type="match status" value="1"/>
</dbReference>
<feature type="region of interest" description="Disordered" evidence="1">
    <location>
        <begin position="291"/>
        <end position="311"/>
    </location>
</feature>
<comment type="caution">
    <text evidence="4">The sequence shown here is derived from an EMBL/GenBank/DDBJ whole genome shotgun (WGS) entry which is preliminary data.</text>
</comment>
<evidence type="ECO:0000313" key="4">
    <source>
        <dbReference type="EMBL" id="PNH03468.1"/>
    </source>
</evidence>
<feature type="domain" description="HPP transmembrane region" evidence="3">
    <location>
        <begin position="122"/>
        <end position="281"/>
    </location>
</feature>
<keyword evidence="2 4" id="KW-0812">Transmembrane</keyword>
<keyword evidence="2" id="KW-0472">Membrane</keyword>
<dbReference type="AlphaFoldDB" id="A0A2J7ZT80"/>
<dbReference type="InterPro" id="IPR007065">
    <property type="entry name" value="HPP"/>
</dbReference>